<evidence type="ECO:0000256" key="1">
    <source>
        <dbReference type="ARBA" id="ARBA00001974"/>
    </source>
</evidence>
<dbReference type="PANTHER" id="PTHR43004:SF19">
    <property type="entry name" value="BINDING MONOOXYGENASE, PUTATIVE (JCVI)-RELATED"/>
    <property type="match status" value="1"/>
</dbReference>
<evidence type="ECO:0000256" key="4">
    <source>
        <dbReference type="ARBA" id="ARBA00023002"/>
    </source>
</evidence>
<evidence type="ECO:0000313" key="7">
    <source>
        <dbReference type="Proteomes" id="UP000053958"/>
    </source>
</evidence>
<dbReference type="GeneID" id="25316321"/>
<dbReference type="Proteomes" id="UP000053958">
    <property type="component" value="Unassembled WGS sequence"/>
</dbReference>
<sequence length="541" mass="59243">MLSAEVIVVGTGPVGLWTAFELKKAGLDVLAIDSIPARDARDRRSKALGMSASSLEIFAARGIGQKFVDAGSPVPRTHFGACDTPILLGPEVLGTRYPHALLLTQADTETKLLDECDAAGVRFQWGLKFSGLEQKDDRVLVTAQRVQDDGKISPVDSDVQHLEAAWLVGCDGTHSSVRAAAGIAFEGTPSSMTAWLADVHMENPHPLPRIGRGPDGGCICILIPVPGTTFYRAVGLSTTTMHYPASQAPTFEEVREYVRQSLGSDFGMHNPVWLSRFGNACRVAASFRAGRVFLAGDAAHQFFPAGGQGMNLGIQDANNLAWKLAAAQRHWVRSGTVAERLLNTYTEERRSAAQAVIANVQAQIAMLMARHPHETAIRDVFAEALRNPELNRLWARRLSGFADPVAPYIKSYMASQVNREGQPETINESEELLLGARVTHLRFDEEENALHAATATYRFAVVLLKTQERMFTEEALREISKPWKDRVTVLSVVATPSDEKWNNVEAILVRPDMRVAWVGRKTTAVSDAENALAAVLKWWFG</sequence>
<dbReference type="Gene3D" id="3.30.70.2450">
    <property type="match status" value="1"/>
</dbReference>
<proteinExistence type="predicted"/>
<name>A0A0F4YUP1_RASE3</name>
<comment type="cofactor">
    <cofactor evidence="1">
        <name>FAD</name>
        <dbReference type="ChEBI" id="CHEBI:57692"/>
    </cofactor>
</comment>
<dbReference type="RefSeq" id="XP_013328609.1">
    <property type="nucleotide sequence ID" value="XM_013473155.1"/>
</dbReference>
<protein>
    <submittedName>
        <fullName evidence="6">Monooxygenase</fullName>
    </submittedName>
</protein>
<comment type="caution">
    <text evidence="6">The sequence shown here is derived from an EMBL/GenBank/DDBJ whole genome shotgun (WGS) entry which is preliminary data.</text>
</comment>
<evidence type="ECO:0000313" key="6">
    <source>
        <dbReference type="EMBL" id="KKA21997.1"/>
    </source>
</evidence>
<reference evidence="6 7" key="1">
    <citation type="submission" date="2015-04" db="EMBL/GenBank/DDBJ databases">
        <authorList>
            <person name="Heijne W.H."/>
            <person name="Fedorova N.D."/>
            <person name="Nierman W.C."/>
            <person name="Vollebregt A.W."/>
            <person name="Zhao Z."/>
            <person name="Wu L."/>
            <person name="Kumar M."/>
            <person name="Stam H."/>
            <person name="van den Berg M.A."/>
            <person name="Pel H.J."/>
        </authorList>
    </citation>
    <scope>NUCLEOTIDE SEQUENCE [LARGE SCALE GENOMIC DNA]</scope>
    <source>
        <strain evidence="6 7">CBS 393.64</strain>
    </source>
</reference>
<feature type="domain" description="FAD-binding" evidence="5">
    <location>
        <begin position="4"/>
        <end position="359"/>
    </location>
</feature>
<dbReference type="OrthoDB" id="2096480at2759"/>
<dbReference type="STRING" id="1408163.A0A0F4YUP1"/>
<evidence type="ECO:0000256" key="3">
    <source>
        <dbReference type="ARBA" id="ARBA00022827"/>
    </source>
</evidence>
<dbReference type="InterPro" id="IPR050641">
    <property type="entry name" value="RIFMO-like"/>
</dbReference>
<keyword evidence="2" id="KW-0285">Flavoprotein</keyword>
<organism evidence="6 7">
    <name type="scientific">Rasamsonia emersonii (strain ATCC 16479 / CBS 393.64 / IMI 116815)</name>
    <dbReference type="NCBI Taxonomy" id="1408163"/>
    <lineage>
        <taxon>Eukaryota</taxon>
        <taxon>Fungi</taxon>
        <taxon>Dikarya</taxon>
        <taxon>Ascomycota</taxon>
        <taxon>Pezizomycotina</taxon>
        <taxon>Eurotiomycetes</taxon>
        <taxon>Eurotiomycetidae</taxon>
        <taxon>Eurotiales</taxon>
        <taxon>Trichocomaceae</taxon>
        <taxon>Rasamsonia</taxon>
    </lineage>
</organism>
<dbReference type="PRINTS" id="PR00420">
    <property type="entry name" value="RNGMNOXGNASE"/>
</dbReference>
<evidence type="ECO:0000259" key="5">
    <source>
        <dbReference type="Pfam" id="PF01494"/>
    </source>
</evidence>
<dbReference type="InterPro" id="IPR002938">
    <property type="entry name" value="FAD-bd"/>
</dbReference>
<dbReference type="PANTHER" id="PTHR43004">
    <property type="entry name" value="TRK SYSTEM POTASSIUM UPTAKE PROTEIN"/>
    <property type="match status" value="1"/>
</dbReference>
<dbReference type="AlphaFoldDB" id="A0A0F4YUP1"/>
<dbReference type="Pfam" id="PF01494">
    <property type="entry name" value="FAD_binding_3"/>
    <property type="match status" value="1"/>
</dbReference>
<dbReference type="EMBL" id="LASV01000161">
    <property type="protein sequence ID" value="KKA21997.1"/>
    <property type="molecule type" value="Genomic_DNA"/>
</dbReference>
<gene>
    <name evidence="6" type="ORF">T310_3972</name>
</gene>
<evidence type="ECO:0000256" key="2">
    <source>
        <dbReference type="ARBA" id="ARBA00022630"/>
    </source>
</evidence>
<accession>A0A0F4YUP1</accession>
<keyword evidence="6" id="KW-0503">Monooxygenase</keyword>
<keyword evidence="4" id="KW-0560">Oxidoreductase</keyword>
<dbReference type="InterPro" id="IPR036188">
    <property type="entry name" value="FAD/NAD-bd_sf"/>
</dbReference>
<dbReference type="Gene3D" id="3.40.30.120">
    <property type="match status" value="1"/>
</dbReference>
<keyword evidence="3" id="KW-0274">FAD</keyword>
<dbReference type="Gene3D" id="3.50.50.60">
    <property type="entry name" value="FAD/NAD(P)-binding domain"/>
    <property type="match status" value="1"/>
</dbReference>
<keyword evidence="7" id="KW-1185">Reference proteome</keyword>
<dbReference type="GO" id="GO:0071949">
    <property type="term" value="F:FAD binding"/>
    <property type="evidence" value="ECO:0007669"/>
    <property type="project" value="InterPro"/>
</dbReference>
<dbReference type="Pfam" id="PF21274">
    <property type="entry name" value="Rng_hyd_C"/>
    <property type="match status" value="1"/>
</dbReference>
<dbReference type="GO" id="GO:0016709">
    <property type="term" value="F:oxidoreductase activity, acting on paired donors, with incorporation or reduction of molecular oxygen, NAD(P)H as one donor, and incorporation of one atom of oxygen"/>
    <property type="evidence" value="ECO:0007669"/>
    <property type="project" value="UniProtKB-ARBA"/>
</dbReference>
<dbReference type="SUPFAM" id="SSF51905">
    <property type="entry name" value="FAD/NAD(P)-binding domain"/>
    <property type="match status" value="1"/>
</dbReference>